<keyword evidence="5" id="KW-0479">Metal-binding</keyword>
<reference evidence="9" key="1">
    <citation type="submission" date="2025-08" db="UniProtKB">
        <authorList>
            <consortium name="RefSeq"/>
        </authorList>
    </citation>
    <scope>IDENTIFICATION</scope>
</reference>
<dbReference type="InterPro" id="IPR050951">
    <property type="entry name" value="Retrovirus_Pol_polyprotein"/>
</dbReference>
<feature type="compositionally biased region" description="Polar residues" evidence="6">
    <location>
        <begin position="49"/>
        <end position="59"/>
    </location>
</feature>
<dbReference type="GeneID" id="139353713"/>
<evidence type="ECO:0000256" key="6">
    <source>
        <dbReference type="SAM" id="MobiDB-lite"/>
    </source>
</evidence>
<evidence type="ECO:0000259" key="7">
    <source>
        <dbReference type="PROSITE" id="PS50158"/>
    </source>
</evidence>
<dbReference type="InterPro" id="IPR001878">
    <property type="entry name" value="Znf_CCHC"/>
</dbReference>
<dbReference type="InterPro" id="IPR043502">
    <property type="entry name" value="DNA/RNA_pol_sf"/>
</dbReference>
<evidence type="ECO:0000256" key="3">
    <source>
        <dbReference type="ARBA" id="ARBA00022722"/>
    </source>
</evidence>
<feature type="domain" description="CCHC-type" evidence="7">
    <location>
        <begin position="246"/>
        <end position="262"/>
    </location>
</feature>
<dbReference type="CDD" id="cd00303">
    <property type="entry name" value="retropepsin_like"/>
    <property type="match status" value="1"/>
</dbReference>
<dbReference type="CDD" id="cd01647">
    <property type="entry name" value="RT_LTR"/>
    <property type="match status" value="1"/>
</dbReference>
<sequence>MARSTRLVILIKNIKGALQDRLFDHYGLVVADDKDDDADEDGASVSGSSNYQEAVQPSSSRFTLRDIQDSVSSFSGSEQEDVNHWLSEFDDVAVTVGWDNLQKFIYAKQLLIGAAKLYIKSTSGVRGWIELKNALEEEFGKKLCSAEIHKILRQRQKQPKETCIEYLYGLMEISKPINLDEESLVSYFVDGIPDSKINKAGLYRAKSIRELKEEVFIYEKMKGKGNSKDNFNRESTGKPTQSNFLRKCFKCNSEGHIAKDCKGEVICYKCNKKGHISKNCDEKKATISIKKELANVLEEKAAKGLIYKKMKAEGVTFIAMIDSGCDLCLMREDIFKSFDGLKLKPKVKHLRGIGKGELVTVGCFDVDLEADGVCFSVTFHVAKQNELEYAAIVGNDVLQSVDVIFSSNGVEFRAKERDFASTFNGMCVTEIVEESSVLDKINLSHLDDSQKLKVQQLVTEYKPIKSIESPVSMRIVLEDDIPVYQRPRRMSYENKCFIEKQVQEWLAEGIIVPSSSEYASPVVLVAKKDGSRRFCCDYRRLNQKIKKDNFPMSLIDDVLDRLQGSKIFTTLDMMNGFFHRLKKNLGSSQRS</sequence>
<keyword evidence="4" id="KW-0255">Endonuclease</keyword>
<keyword evidence="4" id="KW-0378">Hydrolase</keyword>
<dbReference type="RefSeq" id="XP_070854138.1">
    <property type="nucleotide sequence ID" value="XM_070998037.1"/>
</dbReference>
<name>A0ABM4TVX7_DROSZ</name>
<dbReference type="Gene3D" id="2.40.70.10">
    <property type="entry name" value="Acid Proteases"/>
    <property type="match status" value="1"/>
</dbReference>
<dbReference type="Proteomes" id="UP001652628">
    <property type="component" value="Chromosome Y"/>
</dbReference>
<protein>
    <recommendedName>
        <fullName evidence="7">CCHC-type domain-containing protein</fullName>
    </recommendedName>
</protein>
<dbReference type="PROSITE" id="PS50158">
    <property type="entry name" value="ZF_CCHC"/>
    <property type="match status" value="2"/>
</dbReference>
<accession>A0ABM4TVX7</accession>
<dbReference type="InterPro" id="IPR021109">
    <property type="entry name" value="Peptidase_aspartic_dom_sf"/>
</dbReference>
<dbReference type="Gene3D" id="3.10.10.10">
    <property type="entry name" value="HIV Type 1 Reverse Transcriptase, subunit A, domain 1"/>
    <property type="match status" value="1"/>
</dbReference>
<feature type="domain" description="CCHC-type" evidence="7">
    <location>
        <begin position="267"/>
        <end position="282"/>
    </location>
</feature>
<keyword evidence="1" id="KW-0808">Transferase</keyword>
<dbReference type="Gene3D" id="4.10.60.10">
    <property type="entry name" value="Zinc finger, CCHC-type"/>
    <property type="match status" value="1"/>
</dbReference>
<evidence type="ECO:0000256" key="5">
    <source>
        <dbReference type="PROSITE-ProRule" id="PRU00047"/>
    </source>
</evidence>
<dbReference type="SUPFAM" id="SSF57756">
    <property type="entry name" value="Retrovirus zinc finger-like domains"/>
    <property type="match status" value="1"/>
</dbReference>
<keyword evidence="5" id="KW-0862">Zinc</keyword>
<dbReference type="PANTHER" id="PTHR37984:SF5">
    <property type="entry name" value="PROTEIN NYNRIN-LIKE"/>
    <property type="match status" value="1"/>
</dbReference>
<dbReference type="InterPro" id="IPR036875">
    <property type="entry name" value="Znf_CCHC_sf"/>
</dbReference>
<organism evidence="8 9">
    <name type="scientific">Drosophila suzukii</name>
    <name type="common">Spotted-wing drosophila fruit fly</name>
    <dbReference type="NCBI Taxonomy" id="28584"/>
    <lineage>
        <taxon>Eukaryota</taxon>
        <taxon>Metazoa</taxon>
        <taxon>Ecdysozoa</taxon>
        <taxon>Arthropoda</taxon>
        <taxon>Hexapoda</taxon>
        <taxon>Insecta</taxon>
        <taxon>Pterygota</taxon>
        <taxon>Neoptera</taxon>
        <taxon>Endopterygota</taxon>
        <taxon>Diptera</taxon>
        <taxon>Brachycera</taxon>
        <taxon>Muscomorpha</taxon>
        <taxon>Ephydroidea</taxon>
        <taxon>Drosophilidae</taxon>
        <taxon>Drosophila</taxon>
        <taxon>Sophophora</taxon>
    </lineage>
</organism>
<keyword evidence="8" id="KW-1185">Reference proteome</keyword>
<evidence type="ECO:0000313" key="9">
    <source>
        <dbReference type="RefSeq" id="XP_070854138.1"/>
    </source>
</evidence>
<feature type="region of interest" description="Disordered" evidence="6">
    <location>
        <begin position="37"/>
        <end position="59"/>
    </location>
</feature>
<evidence type="ECO:0000256" key="4">
    <source>
        <dbReference type="ARBA" id="ARBA00022759"/>
    </source>
</evidence>
<evidence type="ECO:0000256" key="2">
    <source>
        <dbReference type="ARBA" id="ARBA00022695"/>
    </source>
</evidence>
<dbReference type="SUPFAM" id="SSF50630">
    <property type="entry name" value="Acid proteases"/>
    <property type="match status" value="1"/>
</dbReference>
<keyword evidence="3" id="KW-0540">Nuclease</keyword>
<evidence type="ECO:0000313" key="8">
    <source>
        <dbReference type="Proteomes" id="UP001652628"/>
    </source>
</evidence>
<dbReference type="SUPFAM" id="SSF56672">
    <property type="entry name" value="DNA/RNA polymerases"/>
    <property type="match status" value="1"/>
</dbReference>
<keyword evidence="5" id="KW-0863">Zinc-finger</keyword>
<dbReference type="PANTHER" id="PTHR37984">
    <property type="entry name" value="PROTEIN CBG26694"/>
    <property type="match status" value="1"/>
</dbReference>
<dbReference type="Pfam" id="PF00098">
    <property type="entry name" value="zf-CCHC"/>
    <property type="match status" value="2"/>
</dbReference>
<gene>
    <name evidence="9" type="primary">LOC139353713</name>
</gene>
<proteinExistence type="predicted"/>
<evidence type="ECO:0000256" key="1">
    <source>
        <dbReference type="ARBA" id="ARBA00022679"/>
    </source>
</evidence>
<dbReference type="SMART" id="SM00343">
    <property type="entry name" value="ZnF_C2HC"/>
    <property type="match status" value="2"/>
</dbReference>
<keyword evidence="2" id="KW-0548">Nucleotidyltransferase</keyword>